<evidence type="ECO:0008006" key="4">
    <source>
        <dbReference type="Google" id="ProtNLM"/>
    </source>
</evidence>
<dbReference type="Proteomes" id="UP000321367">
    <property type="component" value="Unassembled WGS sequence"/>
</dbReference>
<comment type="caution">
    <text evidence="2">The sequence shown here is derived from an EMBL/GenBank/DDBJ whole genome shotgun (WGS) entry which is preliminary data.</text>
</comment>
<reference evidence="2 3" key="1">
    <citation type="submission" date="2019-08" db="EMBL/GenBank/DDBJ databases">
        <title>Genome sequence of Gillisia hiemivivida IC154 (type strain).</title>
        <authorList>
            <person name="Bowman J.P."/>
        </authorList>
    </citation>
    <scope>NUCLEOTIDE SEQUENCE [LARGE SCALE GENOMIC DNA]</scope>
    <source>
        <strain evidence="2 3">IC154</strain>
    </source>
</reference>
<evidence type="ECO:0000256" key="1">
    <source>
        <dbReference type="SAM" id="SignalP"/>
    </source>
</evidence>
<dbReference type="AlphaFoldDB" id="A0A5C6ZPN6"/>
<gene>
    <name evidence="2" type="ORF">ES724_12780</name>
</gene>
<feature type="signal peptide" evidence="1">
    <location>
        <begin position="1"/>
        <end position="19"/>
    </location>
</feature>
<keyword evidence="3" id="KW-1185">Reference proteome</keyword>
<sequence length="120" mass="13882">MKNALILLTFLLMSNISFSQDKYDNLKPGDILTISKDSNIPFNYLHFPKPNFIIKRGAIANYKSLDGMKVKIEEISEDYTVKLTPLNSRRFFNRFSYVKANLEKALESNELKQLITNNES</sequence>
<dbReference type="OrthoDB" id="1446823at2"/>
<protein>
    <recommendedName>
        <fullName evidence="4">Dihydroorotase</fullName>
    </recommendedName>
</protein>
<dbReference type="EMBL" id="VORY01000018">
    <property type="protein sequence ID" value="TXD92649.1"/>
    <property type="molecule type" value="Genomic_DNA"/>
</dbReference>
<keyword evidence="1" id="KW-0732">Signal</keyword>
<feature type="chain" id="PRO_5023050319" description="Dihydroorotase" evidence="1">
    <location>
        <begin position="20"/>
        <end position="120"/>
    </location>
</feature>
<accession>A0A5C6ZPN6</accession>
<dbReference type="RefSeq" id="WP_146933507.1">
    <property type="nucleotide sequence ID" value="NZ_CBCSHZ010000040.1"/>
</dbReference>
<evidence type="ECO:0000313" key="3">
    <source>
        <dbReference type="Proteomes" id="UP000321367"/>
    </source>
</evidence>
<name>A0A5C6ZPN6_9FLAO</name>
<evidence type="ECO:0000313" key="2">
    <source>
        <dbReference type="EMBL" id="TXD92649.1"/>
    </source>
</evidence>
<proteinExistence type="predicted"/>
<organism evidence="2 3">
    <name type="scientific">Gillisia hiemivivida</name>
    <dbReference type="NCBI Taxonomy" id="291190"/>
    <lineage>
        <taxon>Bacteria</taxon>
        <taxon>Pseudomonadati</taxon>
        <taxon>Bacteroidota</taxon>
        <taxon>Flavobacteriia</taxon>
        <taxon>Flavobacteriales</taxon>
        <taxon>Flavobacteriaceae</taxon>
        <taxon>Gillisia</taxon>
    </lineage>
</organism>